<keyword evidence="3" id="KW-1185">Reference proteome</keyword>
<evidence type="ECO:0000256" key="1">
    <source>
        <dbReference type="SAM" id="Phobius"/>
    </source>
</evidence>
<name>A0AA86T4Q7_9BACT</name>
<sequence length="41" mass="4514">MSMMCSMQGCTQKHGMCGHEQMMLVMMVMLVVGGAAYWLLG</sequence>
<keyword evidence="1" id="KW-0812">Transmembrane</keyword>
<proteinExistence type="predicted"/>
<keyword evidence="1" id="KW-0472">Membrane</keyword>
<evidence type="ECO:0000313" key="3">
    <source>
        <dbReference type="Proteomes" id="UP001179121"/>
    </source>
</evidence>
<evidence type="ECO:0000313" key="2">
    <source>
        <dbReference type="EMBL" id="CAI4031741.1"/>
    </source>
</evidence>
<accession>A0AA86T4Q7</accession>
<feature type="transmembrane region" description="Helical" evidence="1">
    <location>
        <begin position="21"/>
        <end position="40"/>
    </location>
</feature>
<dbReference type="AlphaFoldDB" id="A0AA86T4Q7"/>
<protein>
    <submittedName>
        <fullName evidence="2">Uncharacterized protein</fullName>
    </submittedName>
</protein>
<reference evidence="2" key="1">
    <citation type="submission" date="2022-10" db="EMBL/GenBank/DDBJ databases">
        <authorList>
            <person name="Koch H."/>
        </authorList>
    </citation>
    <scope>NUCLEOTIDE SEQUENCE</scope>
    <source>
        <strain evidence="2">DNF</strain>
    </source>
</reference>
<keyword evidence="1" id="KW-1133">Transmembrane helix</keyword>
<dbReference type="EMBL" id="OX365700">
    <property type="protein sequence ID" value="CAI4031741.1"/>
    <property type="molecule type" value="Genomic_DNA"/>
</dbReference>
<dbReference type="KEGG" id="nti:DNFV4_02160"/>
<dbReference type="Proteomes" id="UP001179121">
    <property type="component" value="Chromosome"/>
</dbReference>
<organism evidence="2 3">
    <name type="scientific">Nitrospira tepida</name>
    <dbReference type="NCBI Taxonomy" id="2973512"/>
    <lineage>
        <taxon>Bacteria</taxon>
        <taxon>Pseudomonadati</taxon>
        <taxon>Nitrospirota</taxon>
        <taxon>Nitrospiria</taxon>
        <taxon>Nitrospirales</taxon>
        <taxon>Nitrospiraceae</taxon>
        <taxon>Nitrospira</taxon>
    </lineage>
</organism>
<gene>
    <name evidence="2" type="ORF">DNFV4_02160</name>
</gene>
<dbReference type="RefSeq" id="WP_281412671.1">
    <property type="nucleotide sequence ID" value="NZ_OX365700.1"/>
</dbReference>